<dbReference type="EMBL" id="SKBQ01000007">
    <property type="protein sequence ID" value="TPX08314.1"/>
    <property type="molecule type" value="Genomic_DNA"/>
</dbReference>
<dbReference type="PANTHER" id="PTHR39597:SF1">
    <property type="entry name" value="UBA DOMAIN-CONTAINING PROTEIN RUP1"/>
    <property type="match status" value="1"/>
</dbReference>
<dbReference type="AlphaFoldDB" id="A0A507APB1"/>
<dbReference type="Proteomes" id="UP000319257">
    <property type="component" value="Unassembled WGS sequence"/>
</dbReference>
<accession>A0A507APB1</accession>
<dbReference type="OrthoDB" id="4489171at2759"/>
<evidence type="ECO:0008006" key="6">
    <source>
        <dbReference type="Google" id="ProtNLM"/>
    </source>
</evidence>
<dbReference type="InParanoid" id="A0A507APB1"/>
<feature type="region of interest" description="Disordered" evidence="2">
    <location>
        <begin position="830"/>
        <end position="872"/>
    </location>
</feature>
<dbReference type="RefSeq" id="XP_030989926.1">
    <property type="nucleotide sequence ID" value="XM_031135907.1"/>
</dbReference>
<name>A0A507APB1_9PEZI</name>
<dbReference type="EMBL" id="SKBQ01000007">
    <property type="protein sequence ID" value="TPX08215.1"/>
    <property type="molecule type" value="Genomic_DNA"/>
</dbReference>
<protein>
    <recommendedName>
        <fullName evidence="6">Ubiquitin interaction domain-containing protein</fullName>
    </recommendedName>
</protein>
<feature type="coiled-coil region" evidence="1">
    <location>
        <begin position="541"/>
        <end position="575"/>
    </location>
</feature>
<feature type="compositionally biased region" description="Polar residues" evidence="2">
    <location>
        <begin position="730"/>
        <end position="742"/>
    </location>
</feature>
<feature type="region of interest" description="Disordered" evidence="2">
    <location>
        <begin position="794"/>
        <end position="816"/>
    </location>
</feature>
<organism evidence="4 5">
    <name type="scientific">Thyridium curvatum</name>
    <dbReference type="NCBI Taxonomy" id="1093900"/>
    <lineage>
        <taxon>Eukaryota</taxon>
        <taxon>Fungi</taxon>
        <taxon>Dikarya</taxon>
        <taxon>Ascomycota</taxon>
        <taxon>Pezizomycotina</taxon>
        <taxon>Sordariomycetes</taxon>
        <taxon>Sordariomycetidae</taxon>
        <taxon>Thyridiales</taxon>
        <taxon>Thyridiaceae</taxon>
        <taxon>Thyridium</taxon>
    </lineage>
</organism>
<keyword evidence="5" id="KW-1185">Reference proteome</keyword>
<gene>
    <name evidence="3" type="ORF">E0L32_001790</name>
    <name evidence="4" type="ORF">E0L32_001889</name>
</gene>
<evidence type="ECO:0000313" key="3">
    <source>
        <dbReference type="EMBL" id="TPX08215.1"/>
    </source>
</evidence>
<proteinExistence type="predicted"/>
<comment type="caution">
    <text evidence="4">The sequence shown here is derived from an EMBL/GenBank/DDBJ whole genome shotgun (WGS) entry which is preliminary data.</text>
</comment>
<dbReference type="PANTHER" id="PTHR39597">
    <property type="entry name" value="UBA DOMAIN-CONTAINING PROTEIN RUP1"/>
    <property type="match status" value="1"/>
</dbReference>
<reference evidence="4 5" key="1">
    <citation type="submission" date="2019-06" db="EMBL/GenBank/DDBJ databases">
        <title>Draft genome sequence of the filamentous fungus Phialemoniopsis curvata isolated from diesel fuel.</title>
        <authorList>
            <person name="Varaljay V.A."/>
            <person name="Lyon W.J."/>
            <person name="Crouch A.L."/>
            <person name="Drake C.E."/>
            <person name="Hollomon J.M."/>
            <person name="Nadeau L.J."/>
            <person name="Nunn H.S."/>
            <person name="Stevenson B.S."/>
            <person name="Bojanowski C.L."/>
            <person name="Crookes-Goodson W.J."/>
        </authorList>
    </citation>
    <scope>NUCLEOTIDE SEQUENCE [LARGE SCALE GENOMIC DNA]</scope>
    <source>
        <strain evidence="4 5">D216</strain>
    </source>
</reference>
<evidence type="ECO:0000256" key="1">
    <source>
        <dbReference type="SAM" id="Coils"/>
    </source>
</evidence>
<feature type="compositionally biased region" description="Low complexity" evidence="2">
    <location>
        <begin position="856"/>
        <end position="870"/>
    </location>
</feature>
<evidence type="ECO:0000313" key="5">
    <source>
        <dbReference type="Proteomes" id="UP000319257"/>
    </source>
</evidence>
<dbReference type="GO" id="GO:0005634">
    <property type="term" value="C:nucleus"/>
    <property type="evidence" value="ECO:0007669"/>
    <property type="project" value="TreeGrafter"/>
</dbReference>
<dbReference type="GO" id="GO:0005829">
    <property type="term" value="C:cytosol"/>
    <property type="evidence" value="ECO:0007669"/>
    <property type="project" value="TreeGrafter"/>
</dbReference>
<evidence type="ECO:0000313" key="4">
    <source>
        <dbReference type="EMBL" id="TPX08314.1"/>
    </source>
</evidence>
<sequence>MEPTEDLILQVCEFTSLDPGSDRNLVAAALREKHCNVEAVVTEFYNDEAKFRSRHRWDEGMFAVPRDGPIDTIPSFNIDAPSDEHIIHGVSPSHVEQLPPSRPPSRTHSPLGRPADSNDQVSGGMPSIREQEDVELQRALAESAATGLANGDATLPYFGPANRSEYDQAQWAMVPLNSESPEPGASGRKRVEGVPAFLRCRQVGDSRHRLGGLLTVFHEIPVARNALLSSGAPADTYGHDSDWYKGTRIELPGQLSQPDNPWLDVRPEFSQELHRLMAFLDLTDRSYGTADVLIDIRRAQAWGNDFDRDFFDALKQANIDENGGLKEEIVPLFTGVEDLTVPEDQREMEAAALFDVRIPEWQLGQPLSLYNLMDQMIWGSMVPSDEERMGQSRRAALSVPGAVVTMRFTLEEQTSFASFEIPELWYADRYLKDNNDRVSDLRRQIGQVYETLNKAAIAKERITKWCQPSTGKWVDRCQLSEACIRMHQGKITRMRADALWRRHEELKDTDQAFEYRPGVVDHLIELTDEEERFAAHHEACATIHERKIAGINKKLKVLEREQKTCEELLHELSSRYTVPSNELDWHPTQVYYLQGVVINPDTVYVHQHVEPDLIELEDTTAPEDKWWLLGYLPSEENPVKAEVTTFEAVQRHFTSCSREDTPICVYADARALAAQRLPLTEAQRTFVRFDNRLFKQELLEEVPSSATAAREARKRASIGTPASPPKRLQRSGSDDSMATNRASVGGDLSDRDELETAAAAGGADDLIFSDFVHHNSNDDDGGSAMLLDISVSGPASGGGSKYPAALEAPNGVRQNGAGVEPRATEMVELPIRHNSSSGDEKDTSNKPARNEVVGEANSNNNSRPAAAAAARSERAKTASFIADWDNPEGKLVETEW</sequence>
<dbReference type="GeneID" id="41969237"/>
<evidence type="ECO:0000256" key="2">
    <source>
        <dbReference type="SAM" id="MobiDB-lite"/>
    </source>
</evidence>
<dbReference type="InterPro" id="IPR055335">
    <property type="entry name" value="Ucp6/RUP1"/>
</dbReference>
<feature type="region of interest" description="Disordered" evidence="2">
    <location>
        <begin position="704"/>
        <end position="751"/>
    </location>
</feature>
<keyword evidence="1" id="KW-0175">Coiled coil</keyword>
<dbReference type="GO" id="GO:0016579">
    <property type="term" value="P:protein deubiquitination"/>
    <property type="evidence" value="ECO:0007669"/>
    <property type="project" value="TreeGrafter"/>
</dbReference>
<feature type="region of interest" description="Disordered" evidence="2">
    <location>
        <begin position="93"/>
        <end position="126"/>
    </location>
</feature>